<dbReference type="GO" id="GO:0004792">
    <property type="term" value="F:thiosulfate-cyanide sulfurtransferase activity"/>
    <property type="evidence" value="ECO:0007669"/>
    <property type="project" value="TreeGrafter"/>
</dbReference>
<protein>
    <recommendedName>
        <fullName evidence="3">Rhodanese domain-containing protein</fullName>
    </recommendedName>
</protein>
<name>A0A1Q5Q9E8_TALAT</name>
<evidence type="ECO:0000256" key="2">
    <source>
        <dbReference type="ARBA" id="ARBA00022737"/>
    </source>
</evidence>
<dbReference type="AlphaFoldDB" id="A0A1Q5Q9E8"/>
<dbReference type="PANTHER" id="PTHR11364:SF27">
    <property type="entry name" value="SULFURTRANSFERASE"/>
    <property type="match status" value="1"/>
</dbReference>
<feature type="domain" description="Rhodanese" evidence="3">
    <location>
        <begin position="36"/>
        <end position="135"/>
    </location>
</feature>
<dbReference type="InterPro" id="IPR001763">
    <property type="entry name" value="Rhodanese-like_dom"/>
</dbReference>
<dbReference type="CDD" id="cd01449">
    <property type="entry name" value="TST_Repeat_2"/>
    <property type="match status" value="1"/>
</dbReference>
<accession>A0A1Q5Q9E8</accession>
<dbReference type="RefSeq" id="XP_020120865.1">
    <property type="nucleotide sequence ID" value="XM_020266549.1"/>
</dbReference>
<dbReference type="GeneID" id="31004002"/>
<dbReference type="Proteomes" id="UP000214365">
    <property type="component" value="Unassembled WGS sequence"/>
</dbReference>
<evidence type="ECO:0000313" key="5">
    <source>
        <dbReference type="Proteomes" id="UP000214365"/>
    </source>
</evidence>
<organism evidence="4 5">
    <name type="scientific">Talaromyces atroroseus</name>
    <dbReference type="NCBI Taxonomy" id="1441469"/>
    <lineage>
        <taxon>Eukaryota</taxon>
        <taxon>Fungi</taxon>
        <taxon>Dikarya</taxon>
        <taxon>Ascomycota</taxon>
        <taxon>Pezizomycotina</taxon>
        <taxon>Eurotiomycetes</taxon>
        <taxon>Eurotiomycetidae</taxon>
        <taxon>Eurotiales</taxon>
        <taxon>Trichocomaceae</taxon>
        <taxon>Talaromyces</taxon>
        <taxon>Talaromyces sect. Trachyspermi</taxon>
    </lineage>
</organism>
<dbReference type="InterPro" id="IPR045078">
    <property type="entry name" value="TST/MPST-like"/>
</dbReference>
<dbReference type="EMBL" id="LFMY01000005">
    <property type="protein sequence ID" value="OKL60744.1"/>
    <property type="molecule type" value="Genomic_DNA"/>
</dbReference>
<evidence type="ECO:0000259" key="3">
    <source>
        <dbReference type="PROSITE" id="PS50206"/>
    </source>
</evidence>
<dbReference type="Pfam" id="PF00581">
    <property type="entry name" value="Rhodanese"/>
    <property type="match status" value="1"/>
</dbReference>
<keyword evidence="1" id="KW-0808">Transferase</keyword>
<keyword evidence="5" id="KW-1185">Reference proteome</keyword>
<dbReference type="STRING" id="1441469.A0A1Q5Q9E8"/>
<keyword evidence="2" id="KW-0677">Repeat</keyword>
<dbReference type="PROSITE" id="PS50206">
    <property type="entry name" value="RHODANESE_3"/>
    <property type="match status" value="2"/>
</dbReference>
<dbReference type="GO" id="GO:0005739">
    <property type="term" value="C:mitochondrion"/>
    <property type="evidence" value="ECO:0007669"/>
    <property type="project" value="TreeGrafter"/>
</dbReference>
<feature type="domain" description="Rhodanese" evidence="3">
    <location>
        <begin position="178"/>
        <end position="280"/>
    </location>
</feature>
<reference evidence="4 5" key="1">
    <citation type="submission" date="2015-06" db="EMBL/GenBank/DDBJ databases">
        <title>Talaromyces atroroseus IBT 11181 draft genome.</title>
        <authorList>
            <person name="Rasmussen K.B."/>
            <person name="Rasmussen S."/>
            <person name="Petersen B."/>
            <person name="Sicheritz-Ponten T."/>
            <person name="Mortensen U.H."/>
            <person name="Thrane U."/>
        </authorList>
    </citation>
    <scope>NUCLEOTIDE SEQUENCE [LARGE SCALE GENOMIC DNA]</scope>
    <source>
        <strain evidence="4 5">IBT 11181</strain>
    </source>
</reference>
<gene>
    <name evidence="4" type="ORF">UA08_04247</name>
</gene>
<evidence type="ECO:0000256" key="1">
    <source>
        <dbReference type="ARBA" id="ARBA00022679"/>
    </source>
</evidence>
<dbReference type="PANTHER" id="PTHR11364">
    <property type="entry name" value="THIOSULFATE SULFERTANSFERASE"/>
    <property type="match status" value="1"/>
</dbReference>
<dbReference type="CDD" id="cd01448">
    <property type="entry name" value="TST_Repeat_1"/>
    <property type="match status" value="1"/>
</dbReference>
<comment type="caution">
    <text evidence="4">The sequence shown here is derived from an EMBL/GenBank/DDBJ whole genome shotgun (WGS) entry which is preliminary data.</text>
</comment>
<dbReference type="Gene3D" id="3.40.250.10">
    <property type="entry name" value="Rhodanese-like domain"/>
    <property type="match status" value="2"/>
</dbReference>
<evidence type="ECO:0000313" key="4">
    <source>
        <dbReference type="EMBL" id="OKL60744.1"/>
    </source>
</evidence>
<dbReference type="SMART" id="SM00450">
    <property type="entry name" value="RHOD"/>
    <property type="match status" value="2"/>
</dbReference>
<sequence length="283" mass="31086">MISPDELHSILSGDWSSSPQRIVPVAAGREAALTSFETKHIPGSVYDSSLFFNMDKICDTASPYPLMLPTPSHFASCMANLGIRPDDILVIFDTLEAGMYFSARAAWIFRYFGHTNAHVLNNFPNYVDGGYPVSGGKLMALEGERKRYPSREPARPEDALTFEELNALLLSARNGALQYQILDSRPATLFSGAGHMPFALNIPLGSMLDEKRALLPAPRLRALFEEKGVDETLPAILSCNSGTTAATLGLALQVSGYNIRTRIYDGSWSEWSTRADEYMILLG</sequence>
<dbReference type="InterPro" id="IPR036873">
    <property type="entry name" value="Rhodanese-like_dom_sf"/>
</dbReference>
<dbReference type="OrthoDB" id="270167at2759"/>
<proteinExistence type="predicted"/>
<dbReference type="SUPFAM" id="SSF52821">
    <property type="entry name" value="Rhodanese/Cell cycle control phosphatase"/>
    <property type="match status" value="2"/>
</dbReference>